<sequence length="143" mass="16372">MMNHQADMSIPPLRLRYFSAEDVILDLAWSDDPNDEDPLSIAFLAKNATNYQVVDERWDVEDPTDPENDEYPPNTPSVLSEVDFVRCAVSHWQRVHPRMPRFTEAELETPYFMAALGNVRGALSLLVKSRPGTCSFVVEERPY</sequence>
<dbReference type="Proteomes" id="UP000618818">
    <property type="component" value="Unassembled WGS sequence"/>
</dbReference>
<comment type="caution">
    <text evidence="1">The sequence shown here is derived from an EMBL/GenBank/DDBJ whole genome shotgun (WGS) entry which is preliminary data.</text>
</comment>
<reference evidence="1 2" key="1">
    <citation type="submission" date="2020-09" db="EMBL/GenBank/DDBJ databases">
        <title>novel species in genus Nocardioides.</title>
        <authorList>
            <person name="Zhang G."/>
        </authorList>
    </citation>
    <scope>NUCLEOTIDE SEQUENCE [LARGE SCALE GENOMIC DNA]</scope>
    <source>
        <strain evidence="1 2">KCTC 39551</strain>
    </source>
</reference>
<evidence type="ECO:0000313" key="1">
    <source>
        <dbReference type="EMBL" id="MBD3924314.1"/>
    </source>
</evidence>
<evidence type="ECO:0000313" key="2">
    <source>
        <dbReference type="Proteomes" id="UP000618818"/>
    </source>
</evidence>
<protein>
    <submittedName>
        <fullName evidence="1">Uncharacterized protein</fullName>
    </submittedName>
</protein>
<keyword evidence="2" id="KW-1185">Reference proteome</keyword>
<name>A0ABR8NBR9_9ACTN</name>
<proteinExistence type="predicted"/>
<organism evidence="1 2">
    <name type="scientific">Nocardioides cavernae</name>
    <dbReference type="NCBI Taxonomy" id="1921566"/>
    <lineage>
        <taxon>Bacteria</taxon>
        <taxon>Bacillati</taxon>
        <taxon>Actinomycetota</taxon>
        <taxon>Actinomycetes</taxon>
        <taxon>Propionibacteriales</taxon>
        <taxon>Nocardioidaceae</taxon>
        <taxon>Nocardioides</taxon>
    </lineage>
</organism>
<dbReference type="RefSeq" id="WP_191194096.1">
    <property type="nucleotide sequence ID" value="NZ_JACXYZ010000001.1"/>
</dbReference>
<gene>
    <name evidence="1" type="ORF">IEZ26_06745</name>
</gene>
<accession>A0ABR8NBR9</accession>
<dbReference type="EMBL" id="JACXYZ010000001">
    <property type="protein sequence ID" value="MBD3924314.1"/>
    <property type="molecule type" value="Genomic_DNA"/>
</dbReference>